<dbReference type="InterPro" id="IPR011320">
    <property type="entry name" value="RNase_H1_N"/>
</dbReference>
<dbReference type="AlphaFoldDB" id="A0A0C3BBL2"/>
<gene>
    <name evidence="3" type="ORF">PILCRDRAFT_699937</name>
</gene>
<accession>A0A0C3BBL2</accession>
<feature type="compositionally biased region" description="Polar residues" evidence="1">
    <location>
        <begin position="1"/>
        <end position="28"/>
    </location>
</feature>
<evidence type="ECO:0000313" key="3">
    <source>
        <dbReference type="EMBL" id="KIM74707.1"/>
    </source>
</evidence>
<feature type="domain" description="Ribonuclease H1 N-terminal" evidence="2">
    <location>
        <begin position="103"/>
        <end position="138"/>
    </location>
</feature>
<dbReference type="EMBL" id="KN833057">
    <property type="protein sequence ID" value="KIM74707.1"/>
    <property type="molecule type" value="Genomic_DNA"/>
</dbReference>
<dbReference type="Proteomes" id="UP000054166">
    <property type="component" value="Unassembled WGS sequence"/>
</dbReference>
<dbReference type="InParanoid" id="A0A0C3BBL2"/>
<feature type="compositionally biased region" description="Low complexity" evidence="1">
    <location>
        <begin position="29"/>
        <end position="62"/>
    </location>
</feature>
<sequence>MQSSSPASQEDSHTTASQSQSHRNSTAQVTESTTRTWTKTTTVITETISRTTTPLSSPKKPTVASASMPATHPSTPQLGAYVPPILHPDTIKEPEPGFIPEGYYVVSHGQEVGLFYHCLQVNGVSGAIHKKYHSFQDAIKVYRCNYNRNKLEAVPVPGGMFWPTNNLSPAASSSSSDALWEELEDLTEHFNQVSFQ</sequence>
<reference evidence="3 4" key="1">
    <citation type="submission" date="2014-04" db="EMBL/GenBank/DDBJ databases">
        <authorList>
            <consortium name="DOE Joint Genome Institute"/>
            <person name="Kuo A."/>
            <person name="Tarkka M."/>
            <person name="Buscot F."/>
            <person name="Kohler A."/>
            <person name="Nagy L.G."/>
            <person name="Floudas D."/>
            <person name="Copeland A."/>
            <person name="Barry K.W."/>
            <person name="Cichocki N."/>
            <person name="Veneault-Fourrey C."/>
            <person name="LaButti K."/>
            <person name="Lindquist E.A."/>
            <person name="Lipzen A."/>
            <person name="Lundell T."/>
            <person name="Morin E."/>
            <person name="Murat C."/>
            <person name="Sun H."/>
            <person name="Tunlid A."/>
            <person name="Henrissat B."/>
            <person name="Grigoriev I.V."/>
            <person name="Hibbett D.S."/>
            <person name="Martin F."/>
            <person name="Nordberg H.P."/>
            <person name="Cantor M.N."/>
            <person name="Hua S.X."/>
        </authorList>
    </citation>
    <scope>NUCLEOTIDE SEQUENCE [LARGE SCALE GENOMIC DNA]</scope>
    <source>
        <strain evidence="3 4">F 1598</strain>
    </source>
</reference>
<evidence type="ECO:0000313" key="4">
    <source>
        <dbReference type="Proteomes" id="UP000054166"/>
    </source>
</evidence>
<keyword evidence="4" id="KW-1185">Reference proteome</keyword>
<reference evidence="4" key="2">
    <citation type="submission" date="2015-01" db="EMBL/GenBank/DDBJ databases">
        <title>Evolutionary Origins and Diversification of the Mycorrhizal Mutualists.</title>
        <authorList>
            <consortium name="DOE Joint Genome Institute"/>
            <consortium name="Mycorrhizal Genomics Consortium"/>
            <person name="Kohler A."/>
            <person name="Kuo A."/>
            <person name="Nagy L.G."/>
            <person name="Floudas D."/>
            <person name="Copeland A."/>
            <person name="Barry K.W."/>
            <person name="Cichocki N."/>
            <person name="Veneault-Fourrey C."/>
            <person name="LaButti K."/>
            <person name="Lindquist E.A."/>
            <person name="Lipzen A."/>
            <person name="Lundell T."/>
            <person name="Morin E."/>
            <person name="Murat C."/>
            <person name="Riley R."/>
            <person name="Ohm R."/>
            <person name="Sun H."/>
            <person name="Tunlid A."/>
            <person name="Henrissat B."/>
            <person name="Grigoriev I.V."/>
            <person name="Hibbett D.S."/>
            <person name="Martin F."/>
        </authorList>
    </citation>
    <scope>NUCLEOTIDE SEQUENCE [LARGE SCALE GENOMIC DNA]</scope>
    <source>
        <strain evidence="4">F 1598</strain>
    </source>
</reference>
<dbReference type="Pfam" id="PF01693">
    <property type="entry name" value="Cauli_VI"/>
    <property type="match status" value="1"/>
</dbReference>
<evidence type="ECO:0000259" key="2">
    <source>
        <dbReference type="Pfam" id="PF01693"/>
    </source>
</evidence>
<dbReference type="OrthoDB" id="2658750at2759"/>
<organism evidence="3 4">
    <name type="scientific">Piloderma croceum (strain F 1598)</name>
    <dbReference type="NCBI Taxonomy" id="765440"/>
    <lineage>
        <taxon>Eukaryota</taxon>
        <taxon>Fungi</taxon>
        <taxon>Dikarya</taxon>
        <taxon>Basidiomycota</taxon>
        <taxon>Agaricomycotina</taxon>
        <taxon>Agaricomycetes</taxon>
        <taxon>Agaricomycetidae</taxon>
        <taxon>Atheliales</taxon>
        <taxon>Atheliaceae</taxon>
        <taxon>Piloderma</taxon>
    </lineage>
</organism>
<protein>
    <recommendedName>
        <fullName evidence="2">Ribonuclease H1 N-terminal domain-containing protein</fullName>
    </recommendedName>
</protein>
<evidence type="ECO:0000256" key="1">
    <source>
        <dbReference type="SAM" id="MobiDB-lite"/>
    </source>
</evidence>
<dbReference type="HOGENOM" id="CLU_1366729_0_0_1"/>
<feature type="region of interest" description="Disordered" evidence="1">
    <location>
        <begin position="1"/>
        <end position="79"/>
    </location>
</feature>
<name>A0A0C3BBL2_PILCF</name>
<proteinExistence type="predicted"/>